<dbReference type="GO" id="GO:0016787">
    <property type="term" value="F:hydrolase activity"/>
    <property type="evidence" value="ECO:0007669"/>
    <property type="project" value="UniProtKB-KW"/>
</dbReference>
<comment type="caution">
    <text evidence="5">The sequence shown here is derived from an EMBL/GenBank/DDBJ whole genome shotgun (WGS) entry which is preliminary data.</text>
</comment>
<protein>
    <recommendedName>
        <fullName evidence="3">Carboxylic ester hydrolase</fullName>
        <ecNumber evidence="3">3.1.1.-</ecNumber>
    </recommendedName>
</protein>
<evidence type="ECO:0000313" key="5">
    <source>
        <dbReference type="EMBL" id="RZQ64962.1"/>
    </source>
</evidence>
<dbReference type="EC" id="3.1.1.-" evidence="3"/>
<dbReference type="Proteomes" id="UP000292003">
    <property type="component" value="Unassembled WGS sequence"/>
</dbReference>
<dbReference type="OrthoDB" id="4308422at2"/>
<name>A0A4Q7JD28_9PSEU</name>
<evidence type="ECO:0000259" key="4">
    <source>
        <dbReference type="Pfam" id="PF00135"/>
    </source>
</evidence>
<evidence type="ECO:0000256" key="3">
    <source>
        <dbReference type="RuleBase" id="RU361235"/>
    </source>
</evidence>
<comment type="similarity">
    <text evidence="1 3">Belongs to the type-B carboxylesterase/lipase family.</text>
</comment>
<dbReference type="Pfam" id="PF00135">
    <property type="entry name" value="COesterase"/>
    <property type="match status" value="1"/>
</dbReference>
<accession>A0A4Q7JD28</accession>
<dbReference type="InterPro" id="IPR019826">
    <property type="entry name" value="Carboxylesterase_B_AS"/>
</dbReference>
<dbReference type="Gene3D" id="3.40.50.1820">
    <property type="entry name" value="alpha/beta hydrolase"/>
    <property type="match status" value="1"/>
</dbReference>
<proteinExistence type="inferred from homology"/>
<organism evidence="5 6">
    <name type="scientific">Amycolatopsis suaedae</name>
    <dbReference type="NCBI Taxonomy" id="2510978"/>
    <lineage>
        <taxon>Bacteria</taxon>
        <taxon>Bacillati</taxon>
        <taxon>Actinomycetota</taxon>
        <taxon>Actinomycetes</taxon>
        <taxon>Pseudonocardiales</taxon>
        <taxon>Pseudonocardiaceae</taxon>
        <taxon>Amycolatopsis</taxon>
    </lineage>
</organism>
<dbReference type="InterPro" id="IPR050309">
    <property type="entry name" value="Type-B_Carboxylest/Lipase"/>
</dbReference>
<dbReference type="PROSITE" id="PS00122">
    <property type="entry name" value="CARBOXYLESTERASE_B_1"/>
    <property type="match status" value="1"/>
</dbReference>
<evidence type="ECO:0000256" key="1">
    <source>
        <dbReference type="ARBA" id="ARBA00005964"/>
    </source>
</evidence>
<feature type="domain" description="Carboxylesterase type B" evidence="4">
    <location>
        <begin position="31"/>
        <end position="480"/>
    </location>
</feature>
<dbReference type="InterPro" id="IPR029058">
    <property type="entry name" value="AB_hydrolase_fold"/>
</dbReference>
<feature type="signal peptide" evidence="3">
    <location>
        <begin position="1"/>
        <end position="29"/>
    </location>
</feature>
<keyword evidence="2 3" id="KW-0378">Hydrolase</keyword>
<gene>
    <name evidence="5" type="ORF">EWH70_03350</name>
</gene>
<keyword evidence="6" id="KW-1185">Reference proteome</keyword>
<dbReference type="SUPFAM" id="SSF53474">
    <property type="entry name" value="alpha/beta-Hydrolases"/>
    <property type="match status" value="1"/>
</dbReference>
<reference evidence="5 6" key="1">
    <citation type="submission" date="2019-02" db="EMBL/GenBank/DDBJ databases">
        <title>Draft genome sequence of Amycolatopsis sp. 8-3EHSu isolated from roots of Suaeda maritima.</title>
        <authorList>
            <person name="Duangmal K."/>
            <person name="Chantavorakit T."/>
        </authorList>
    </citation>
    <scope>NUCLEOTIDE SEQUENCE [LARGE SCALE GENOMIC DNA]</scope>
    <source>
        <strain evidence="5 6">8-3EHSu</strain>
    </source>
</reference>
<evidence type="ECO:0000313" key="6">
    <source>
        <dbReference type="Proteomes" id="UP000292003"/>
    </source>
</evidence>
<dbReference type="EMBL" id="SFCC01000002">
    <property type="protein sequence ID" value="RZQ64962.1"/>
    <property type="molecule type" value="Genomic_DNA"/>
</dbReference>
<dbReference type="AlphaFoldDB" id="A0A4Q7JD28"/>
<keyword evidence="3" id="KW-0732">Signal</keyword>
<evidence type="ECO:0000256" key="2">
    <source>
        <dbReference type="ARBA" id="ARBA00022801"/>
    </source>
</evidence>
<dbReference type="PANTHER" id="PTHR11559">
    <property type="entry name" value="CARBOXYLESTERASE"/>
    <property type="match status" value="1"/>
</dbReference>
<feature type="chain" id="PRO_5021043167" description="Carboxylic ester hydrolase" evidence="3">
    <location>
        <begin position="30"/>
        <end position="514"/>
    </location>
</feature>
<sequence length="514" mass="54253">MTKRRYLPILGAAAAMLTAAAMVATPAVAADPVVRIGDGALRGSAGDGVHSYLGIPYAAAPVGELRWRAPRPPEPWQGVRDATRIGSPCPQLDTRHQPPTLVGSEDCLFLNVDVPANARKPVPVMVFIHGGLIGGQGGAYDPGRVVRQGEVAVVTINYRLGALGFLDHPGLRDPYSGNFGIADQQAALRWVRNNIGAFGGDPRNVTLWGESGGGFNTCAQLASPSARGLFDKAIVMSAPCGNELFTRAGARRTGLKTAADLGCGDARHAEECLRDKPFAELTGLYQGQHGPLHRRITGLPWLPVTGTPAVPFQPLTALRVGVNPVPLLHGGTREEANALVANNYDRKGHSLTAAQYPGVVRDLFGSDAEAVLARYPAAKYSSPGVALATILSDEGRAVGACGQLPANDAAARRAPVYAYEFAEPSPEVVGEIPIAASHGVDIPYFFSGRGSAKPLPPHMKPLSEQLIGHWTAFARTGDPGWARYRDGIAQSLAAGHSGPVDVARNHQCGFWRTR</sequence>
<dbReference type="RefSeq" id="WP_130473749.1">
    <property type="nucleotide sequence ID" value="NZ_SFCC01000002.1"/>
</dbReference>
<dbReference type="InterPro" id="IPR002018">
    <property type="entry name" value="CarbesteraseB"/>
</dbReference>